<evidence type="ECO:0000313" key="2">
    <source>
        <dbReference type="Proteomes" id="UP001153069"/>
    </source>
</evidence>
<proteinExistence type="predicted"/>
<organism evidence="1 2">
    <name type="scientific">Seminavis robusta</name>
    <dbReference type="NCBI Taxonomy" id="568900"/>
    <lineage>
        <taxon>Eukaryota</taxon>
        <taxon>Sar</taxon>
        <taxon>Stramenopiles</taxon>
        <taxon>Ochrophyta</taxon>
        <taxon>Bacillariophyta</taxon>
        <taxon>Bacillariophyceae</taxon>
        <taxon>Bacillariophycidae</taxon>
        <taxon>Naviculales</taxon>
        <taxon>Naviculaceae</taxon>
        <taxon>Seminavis</taxon>
    </lineage>
</organism>
<dbReference type="EMBL" id="CAICTM010000976">
    <property type="protein sequence ID" value="CAB9518976.1"/>
    <property type="molecule type" value="Genomic_DNA"/>
</dbReference>
<gene>
    <name evidence="1" type="ORF">SEMRO_978_G227180.1</name>
</gene>
<dbReference type="Proteomes" id="UP001153069">
    <property type="component" value="Unassembled WGS sequence"/>
</dbReference>
<sequence>MMGDVNWAVDRAYKMQEVREEYNILLTYEDGVRSIEAMVDLLPLVWMSYTFNLQTGSSVMVLDSTKYRTSLWKNPRNIEIMVKGGFYAMYATHPCLEVVRKGKVDIMECEGYQYGAGMADLAQSAHFTSLSVGAFPSNVITKFYHTPVMANVFISMWKKLIPKDIASKIEVGCQYPGGRLDQFYMLPSPEAATKRVLKNFRKGLKVRMESEKLFSLDQSMGND</sequence>
<protein>
    <submittedName>
        <fullName evidence="1">Uncharacterized protein</fullName>
    </submittedName>
</protein>
<dbReference type="AlphaFoldDB" id="A0A9N8ECM1"/>
<accession>A0A9N8ECM1</accession>
<comment type="caution">
    <text evidence="1">The sequence shown here is derived from an EMBL/GenBank/DDBJ whole genome shotgun (WGS) entry which is preliminary data.</text>
</comment>
<keyword evidence="2" id="KW-1185">Reference proteome</keyword>
<evidence type="ECO:0000313" key="1">
    <source>
        <dbReference type="EMBL" id="CAB9518976.1"/>
    </source>
</evidence>
<reference evidence="1" key="1">
    <citation type="submission" date="2020-06" db="EMBL/GenBank/DDBJ databases">
        <authorList>
            <consortium name="Plant Systems Biology data submission"/>
        </authorList>
    </citation>
    <scope>NUCLEOTIDE SEQUENCE</scope>
    <source>
        <strain evidence="1">D6</strain>
    </source>
</reference>
<name>A0A9N8ECM1_9STRA</name>